<dbReference type="OrthoDB" id="5280080at2759"/>
<organism evidence="1 2">
    <name type="scientific">Tothia fuscella</name>
    <dbReference type="NCBI Taxonomy" id="1048955"/>
    <lineage>
        <taxon>Eukaryota</taxon>
        <taxon>Fungi</taxon>
        <taxon>Dikarya</taxon>
        <taxon>Ascomycota</taxon>
        <taxon>Pezizomycotina</taxon>
        <taxon>Dothideomycetes</taxon>
        <taxon>Pleosporomycetidae</taxon>
        <taxon>Venturiales</taxon>
        <taxon>Cylindrosympodiaceae</taxon>
        <taxon>Tothia</taxon>
    </lineage>
</organism>
<feature type="non-terminal residue" evidence="1">
    <location>
        <position position="143"/>
    </location>
</feature>
<accession>A0A9P4NKD3</accession>
<keyword evidence="2" id="KW-1185">Reference proteome</keyword>
<protein>
    <submittedName>
        <fullName evidence="1">Uncharacterized protein</fullName>
    </submittedName>
</protein>
<gene>
    <name evidence="1" type="ORF">EJ08DRAFT_572629</name>
</gene>
<dbReference type="EMBL" id="MU007069">
    <property type="protein sequence ID" value="KAF2425564.1"/>
    <property type="molecule type" value="Genomic_DNA"/>
</dbReference>
<sequence>PALPSNVFLFSPASPTTAKALLNGDLFSRLTAGAQTKPEQLADALSTKQHPELNESFYFCHRNVILIFDRYIEGEDLQDTHHEHFRSVCLALKDADISLNVVGCVFDVSTALKAGYQFEELSSGSVMVVDIMGGNSGSDDGSE</sequence>
<feature type="non-terminal residue" evidence="1">
    <location>
        <position position="1"/>
    </location>
</feature>
<dbReference type="Proteomes" id="UP000800235">
    <property type="component" value="Unassembled WGS sequence"/>
</dbReference>
<comment type="caution">
    <text evidence="1">The sequence shown here is derived from an EMBL/GenBank/DDBJ whole genome shotgun (WGS) entry which is preliminary data.</text>
</comment>
<reference evidence="1" key="1">
    <citation type="journal article" date="2020" name="Stud. Mycol.">
        <title>101 Dothideomycetes genomes: a test case for predicting lifestyles and emergence of pathogens.</title>
        <authorList>
            <person name="Haridas S."/>
            <person name="Albert R."/>
            <person name="Binder M."/>
            <person name="Bloem J."/>
            <person name="Labutti K."/>
            <person name="Salamov A."/>
            <person name="Andreopoulos B."/>
            <person name="Baker S."/>
            <person name="Barry K."/>
            <person name="Bills G."/>
            <person name="Bluhm B."/>
            <person name="Cannon C."/>
            <person name="Castanera R."/>
            <person name="Culley D."/>
            <person name="Daum C."/>
            <person name="Ezra D."/>
            <person name="Gonzalez J."/>
            <person name="Henrissat B."/>
            <person name="Kuo A."/>
            <person name="Liang C."/>
            <person name="Lipzen A."/>
            <person name="Lutzoni F."/>
            <person name="Magnuson J."/>
            <person name="Mondo S."/>
            <person name="Nolan M."/>
            <person name="Ohm R."/>
            <person name="Pangilinan J."/>
            <person name="Park H.-J."/>
            <person name="Ramirez L."/>
            <person name="Alfaro M."/>
            <person name="Sun H."/>
            <person name="Tritt A."/>
            <person name="Yoshinaga Y."/>
            <person name="Zwiers L.-H."/>
            <person name="Turgeon B."/>
            <person name="Goodwin S."/>
            <person name="Spatafora J."/>
            <person name="Crous P."/>
            <person name="Grigoriev I."/>
        </authorList>
    </citation>
    <scope>NUCLEOTIDE SEQUENCE</scope>
    <source>
        <strain evidence="1">CBS 130266</strain>
    </source>
</reference>
<name>A0A9P4NKD3_9PEZI</name>
<evidence type="ECO:0000313" key="2">
    <source>
        <dbReference type="Proteomes" id="UP000800235"/>
    </source>
</evidence>
<dbReference type="AlphaFoldDB" id="A0A9P4NKD3"/>
<evidence type="ECO:0000313" key="1">
    <source>
        <dbReference type="EMBL" id="KAF2425564.1"/>
    </source>
</evidence>
<proteinExistence type="predicted"/>